<gene>
    <name evidence="1" type="ORF">KO493_10145</name>
</gene>
<reference evidence="1" key="1">
    <citation type="submission" date="2021-05" db="EMBL/GenBank/DDBJ databases">
        <title>Draft genomes of bacteria isolated from model marine particles.</title>
        <authorList>
            <person name="Datta M.S."/>
            <person name="Schwartzman J.A."/>
            <person name="Enke T.N."/>
            <person name="Saavedra J."/>
            <person name="Cermak N."/>
            <person name="Cordero O.X."/>
        </authorList>
    </citation>
    <scope>NUCLEOTIDE SEQUENCE</scope>
    <source>
        <strain evidence="1">I2M19</strain>
    </source>
</reference>
<keyword evidence="1" id="KW-0456">Lyase</keyword>
<comment type="caution">
    <text evidence="1">The sequence shown here is derived from an EMBL/GenBank/DDBJ whole genome shotgun (WGS) entry which is preliminary data.</text>
</comment>
<evidence type="ECO:0000313" key="1">
    <source>
        <dbReference type="EMBL" id="MBU2951056.1"/>
    </source>
</evidence>
<organism evidence="1 2">
    <name type="scientific">Pseudotamlana agarivorans</name>
    <dbReference type="NCBI Taxonomy" id="481183"/>
    <lineage>
        <taxon>Bacteria</taxon>
        <taxon>Pseudomonadati</taxon>
        <taxon>Bacteroidota</taxon>
        <taxon>Flavobacteriia</taxon>
        <taxon>Flavobacteriales</taxon>
        <taxon>Flavobacteriaceae</taxon>
        <taxon>Pseudotamlana</taxon>
    </lineage>
</organism>
<dbReference type="EMBL" id="JAHKPD010000014">
    <property type="protein sequence ID" value="MBU2951056.1"/>
    <property type="molecule type" value="Genomic_DNA"/>
</dbReference>
<name>A0ACC5U9S6_9FLAO</name>
<keyword evidence="2" id="KW-1185">Reference proteome</keyword>
<sequence length="546" mass="59876">MKQNLLKRSIRIFMLSMMLSMAAPNVFAQAIPGDLMRNCSQWKITKPDGSEQKPLCNFDNQDYYYVNNTDDGIVFKVVIDNSNGSTANSNYIRSELRERLPDGSLDVYWTTAGTHVIYVEQAITHLPTYKDHLVATQIHGDKDAGIDDAMVLRLEGDHLFLSFNGGKLREDVTVKTGYTLGTKHEVIFEVIDGKHYCYYSEAGGLLTAYENGNATQYLVTTNEDDDGNAIATRDYVMDIDYDQSYFKVGNYTQSNLSKEQEYASKAGASFDANALNYGEVVVYDFSVTHNGEQDGNGVGGVDPPATGTTTPRADEITIVHATAVGTEVGVDKDYVSPHYAYDGVVDTGYYWTGNASVEPEVSITLDLECSRDLTEIGLYFLKADARTTNFDVAVSQDGNSFTDVILNQDSAASGVTVDDEQLFDLTGNNARYVKITGNGNSAGSGWTSIAEIRIYGDNADCLTLSTEHEISNLEVFSLYPNPASTIVNFNNSNGFETVTIFNIMGKTIVKQAIQGNSIDVSSLTPGLYIFKFSGENGSINKRVIIK</sequence>
<protein>
    <submittedName>
        <fullName evidence="1">Polysaccharide lyase family 7 protein</fullName>
    </submittedName>
</protein>
<accession>A0ACC5U9S6</accession>
<proteinExistence type="predicted"/>
<dbReference type="Proteomes" id="UP001647509">
    <property type="component" value="Unassembled WGS sequence"/>
</dbReference>
<evidence type="ECO:0000313" key="2">
    <source>
        <dbReference type="Proteomes" id="UP001647509"/>
    </source>
</evidence>